<proteinExistence type="predicted"/>
<keyword evidence="2" id="KW-1185">Reference proteome</keyword>
<gene>
    <name evidence="1" type="ORF">LOK49_LG09G01708</name>
</gene>
<protein>
    <submittedName>
        <fullName evidence="1">Transcription factor</fullName>
    </submittedName>
</protein>
<evidence type="ECO:0000313" key="1">
    <source>
        <dbReference type="EMBL" id="KAI8001607.1"/>
    </source>
</evidence>
<name>A0ACC0GKA4_9ERIC</name>
<comment type="caution">
    <text evidence="1">The sequence shown here is derived from an EMBL/GenBank/DDBJ whole genome shotgun (WGS) entry which is preliminary data.</text>
</comment>
<organism evidence="1 2">
    <name type="scientific">Camellia lanceoleosa</name>
    <dbReference type="NCBI Taxonomy" id="1840588"/>
    <lineage>
        <taxon>Eukaryota</taxon>
        <taxon>Viridiplantae</taxon>
        <taxon>Streptophyta</taxon>
        <taxon>Embryophyta</taxon>
        <taxon>Tracheophyta</taxon>
        <taxon>Spermatophyta</taxon>
        <taxon>Magnoliopsida</taxon>
        <taxon>eudicotyledons</taxon>
        <taxon>Gunneridae</taxon>
        <taxon>Pentapetalae</taxon>
        <taxon>asterids</taxon>
        <taxon>Ericales</taxon>
        <taxon>Theaceae</taxon>
        <taxon>Camellia</taxon>
    </lineage>
</organism>
<evidence type="ECO:0000313" key="2">
    <source>
        <dbReference type="Proteomes" id="UP001060215"/>
    </source>
</evidence>
<sequence>MANNGRPEPEPSSEEEEEASSEENEDQEDSESEQNQLKNTSSSKKPLSSLKKPVIAQTSTPKPQSSSEDDSGSESDSESDPPPTNPRIKPLASKPMEEDPPKATKKPRSKPGPAKSPAKRPAPSENNSNQESKRARKKAVDSDVVVQEDSTKKTGDDTKKQLFQRLWSEEDEIVILKGMIEYTAKNGSDPLADMNAFYDFIKKSLHIDVSKTQLSEKVRRLKKKYENNASKSKMGEDRTFSKAHEQKAYELSKKIWFGGANSVGVDSPKVNGKTRKNQSQRAIAASPKVDSGKEETKMQVEPSAGVSRSIGFNSSIGQSSLESGILKDGFDLISGPKKLELEEKWKKLAVEEVELFLKRTQLICEQTKVVLEAIKSSDH</sequence>
<dbReference type="EMBL" id="CM045765">
    <property type="protein sequence ID" value="KAI8001607.1"/>
    <property type="molecule type" value="Genomic_DNA"/>
</dbReference>
<reference evidence="1 2" key="1">
    <citation type="journal article" date="2022" name="Plant J.">
        <title>Chromosome-level genome of Camellia lanceoleosa provides a valuable resource for understanding genome evolution and self-incompatibility.</title>
        <authorList>
            <person name="Gong W."/>
            <person name="Xiao S."/>
            <person name="Wang L."/>
            <person name="Liao Z."/>
            <person name="Chang Y."/>
            <person name="Mo W."/>
            <person name="Hu G."/>
            <person name="Li W."/>
            <person name="Zhao G."/>
            <person name="Zhu H."/>
            <person name="Hu X."/>
            <person name="Ji K."/>
            <person name="Xiang X."/>
            <person name="Song Q."/>
            <person name="Yuan D."/>
            <person name="Jin S."/>
            <person name="Zhang L."/>
        </authorList>
    </citation>
    <scope>NUCLEOTIDE SEQUENCE [LARGE SCALE GENOMIC DNA]</scope>
    <source>
        <strain evidence="1">SQ_2022a</strain>
    </source>
</reference>
<dbReference type="Proteomes" id="UP001060215">
    <property type="component" value="Chromosome 8"/>
</dbReference>
<accession>A0ACC0GKA4</accession>